<evidence type="ECO:0008006" key="4">
    <source>
        <dbReference type="Google" id="ProtNLM"/>
    </source>
</evidence>
<evidence type="ECO:0000313" key="2">
    <source>
        <dbReference type="EMBL" id="CAD0108085.1"/>
    </source>
</evidence>
<dbReference type="AlphaFoldDB" id="A0A9N8PQK4"/>
<gene>
    <name evidence="2" type="ORF">AWRI4620_LOCUS2340</name>
</gene>
<protein>
    <recommendedName>
        <fullName evidence="4">C2H2-type domain-containing protein</fullName>
    </recommendedName>
</protein>
<accession>A0A9N8PQK4</accession>
<sequence length="414" mass="46747">MDAIIRTDIMHDEVDEQHYPAFVVDKPSEAPSMQDSAYSSPREPSLWLSSESMSDSCSGTWSSPTPSATYSPSPRPTDYRNHYSAWLQANSGHDMQPFTSLIQIQGQPDVSAYYSQELACHPYYQDQYFQPQVSEGEALETFGLGGWAATEDSQVHPEHIMESSPAPSSEITPTIESSNSSSIKPNPSFIKQEEAVEYQHICPNTSPRKQQANKAKTAYPCPFLPYGCPASFSSKNEWKRHLNTQHLSLSTYRCDLCIPKPSASSTPPQTNDFNRKDLFIQHLRRMHCENSSESTISVSSMKTARYNCIPISNTPESLSEQADRCYIAPPSPPTCTQCIFCCSTFSGSQAWIQRTEHISRHLERLRRDGLEVPKVEQWRRDVELERWCLEIGVLVLHRGRDGVGRVRVKSGRRV</sequence>
<feature type="region of interest" description="Disordered" evidence="1">
    <location>
        <begin position="25"/>
        <end position="75"/>
    </location>
</feature>
<evidence type="ECO:0000313" key="3">
    <source>
        <dbReference type="Proteomes" id="UP000745764"/>
    </source>
</evidence>
<dbReference type="EMBL" id="CAINUL010000002">
    <property type="protein sequence ID" value="CAD0108085.1"/>
    <property type="molecule type" value="Genomic_DNA"/>
</dbReference>
<keyword evidence="3" id="KW-1185">Reference proteome</keyword>
<organism evidence="2 3">
    <name type="scientific">Aureobasidium uvarum</name>
    <dbReference type="NCBI Taxonomy" id="2773716"/>
    <lineage>
        <taxon>Eukaryota</taxon>
        <taxon>Fungi</taxon>
        <taxon>Dikarya</taxon>
        <taxon>Ascomycota</taxon>
        <taxon>Pezizomycotina</taxon>
        <taxon>Dothideomycetes</taxon>
        <taxon>Dothideomycetidae</taxon>
        <taxon>Dothideales</taxon>
        <taxon>Saccotheciaceae</taxon>
        <taxon>Aureobasidium</taxon>
    </lineage>
</organism>
<dbReference type="Gene3D" id="3.30.160.60">
    <property type="entry name" value="Classic Zinc Finger"/>
    <property type="match status" value="1"/>
</dbReference>
<dbReference type="OrthoDB" id="5388486at2759"/>
<dbReference type="PANTHER" id="PTHR23225:SF2">
    <property type="entry name" value="AT09679P-RELATED"/>
    <property type="match status" value="1"/>
</dbReference>
<evidence type="ECO:0000256" key="1">
    <source>
        <dbReference type="SAM" id="MobiDB-lite"/>
    </source>
</evidence>
<dbReference type="Proteomes" id="UP000745764">
    <property type="component" value="Unassembled WGS sequence"/>
</dbReference>
<reference evidence="2" key="1">
    <citation type="submission" date="2020-06" db="EMBL/GenBank/DDBJ databases">
        <authorList>
            <person name="Onetto C."/>
        </authorList>
    </citation>
    <scope>NUCLEOTIDE SEQUENCE</scope>
</reference>
<feature type="region of interest" description="Disordered" evidence="1">
    <location>
        <begin position="158"/>
        <end position="186"/>
    </location>
</feature>
<feature type="compositionally biased region" description="Low complexity" evidence="1">
    <location>
        <begin position="45"/>
        <end position="72"/>
    </location>
</feature>
<dbReference type="PANTHER" id="PTHR23225">
    <property type="entry name" value="ZINC FINGER PROTEIN"/>
    <property type="match status" value="1"/>
</dbReference>
<feature type="compositionally biased region" description="Low complexity" evidence="1">
    <location>
        <begin position="167"/>
        <end position="186"/>
    </location>
</feature>
<name>A0A9N8PQK4_9PEZI</name>
<dbReference type="GO" id="GO:0003700">
    <property type="term" value="F:DNA-binding transcription factor activity"/>
    <property type="evidence" value="ECO:0007669"/>
    <property type="project" value="InterPro"/>
</dbReference>
<proteinExistence type="predicted"/>
<dbReference type="InterPro" id="IPR039970">
    <property type="entry name" value="TF_Grauzone"/>
</dbReference>
<comment type="caution">
    <text evidence="2">The sequence shown here is derived from an EMBL/GenBank/DDBJ whole genome shotgun (WGS) entry which is preliminary data.</text>
</comment>